<feature type="compositionally biased region" description="Acidic residues" evidence="5">
    <location>
        <begin position="1083"/>
        <end position="1094"/>
    </location>
</feature>
<feature type="compositionally biased region" description="Gly residues" evidence="5">
    <location>
        <begin position="817"/>
        <end position="838"/>
    </location>
</feature>
<gene>
    <name evidence="8" type="ORF">HF086_002684</name>
</gene>
<dbReference type="PANTHER" id="PTHR12618">
    <property type="entry name" value="PHD AND RING FINGER DOMAIN-CONTAINING PROTEIN 1"/>
    <property type="match status" value="1"/>
</dbReference>
<feature type="compositionally biased region" description="Low complexity" evidence="5">
    <location>
        <begin position="1095"/>
        <end position="1107"/>
    </location>
</feature>
<dbReference type="SMART" id="SM00249">
    <property type="entry name" value="PHD"/>
    <property type="match status" value="1"/>
</dbReference>
<feature type="compositionally biased region" description="Gly residues" evidence="5">
    <location>
        <begin position="565"/>
        <end position="576"/>
    </location>
</feature>
<feature type="compositionally biased region" description="Low complexity" evidence="5">
    <location>
        <begin position="651"/>
        <end position="661"/>
    </location>
</feature>
<dbReference type="InterPro" id="IPR001965">
    <property type="entry name" value="Znf_PHD"/>
</dbReference>
<feature type="compositionally biased region" description="Basic and acidic residues" evidence="5">
    <location>
        <begin position="756"/>
        <end position="779"/>
    </location>
</feature>
<feature type="region of interest" description="Disordered" evidence="5">
    <location>
        <begin position="1"/>
        <end position="115"/>
    </location>
</feature>
<sequence>MSEEGSEDSPPRPKRKIKKVMVLSSDSSSDSDESVAGTGSRRKRLRVLSDEGSDSSGSSVVCAGARRKRTLPKLRDSDGDSDTSGWATDHSDAPKPTTAVKPISGFASDSSEGNSDKCSICLMRFTNQEVGTPQNCEHIFCLDCITEWSRNVNTCPVDRMNFDFIVVRACAGGRVLRTEPVKVVERRPSVDLLVIEDPTICEVCGRTDNEETMLLCDGCDLGYHMQCLTPPLSEVPAEQWLCPNCDNLLTDVDYLFSSIRDVDVPSRSSALVREGRVVRSSRSHRASDEPSTSSGHSGSQLNFDDIPTTSRGTSSRSANSTTSRTSTARHKTTAHTNRRKPKKRRTKTVIIEYEVQENGKFPVTKRVKRKLKKRKSKRRQPRTAARRSHVLASVRAKLAGAGLSRQGAGVARPGLASAGDLQLSTSRQRAGIPALSIFGNPHEIEYFSEEDEGVSESASTAVAARPTSNILSAYRQARRKMISIPSPPHASSAPDVLSSILESQTLLHSKKSVVSISVDGSVNIKLETREKIPKKMSDEPKENNKVDITRGEDAAKKVPSYPGQSRGGRGWGGGYTGNYHREQGSSNLNNRGGNYDNNYSSGGYQNRQGNAFNQNNGRRDDQDAYNNYSRRVHQYPQGDELQFDRNRRQPPEQNRGQNNQQRHNEQNRYSLAPSWQPYVPPPVGPRNDPPIQHRHSFGGFENPLDMRMGPIRRQNSANNTPALNESQSVQHQATKPQAQPYRPLPEPPVFSFNKTADLDKSEDEKSDSSLVIDTEKYDPTEPTNDDDSGDDDTATPAATEPQPSAAPPAPSPPSVAGLGGDALGVLGGDTLGVLGGDTLGVPHGVLDSAVRQVLQEHRDLLAPAAPAPPSASDDDDEGDCPNFSIYSATSVHIANNTADLPSDPPPAPASLHDNLEDLVQEDDEAPDPPDLVEADTRTQLESSQQSTRTETVSARYTADSISKRKSEEELKEKVSKRCPITTNPRNPIKIKLNTPSLIKRQVSLYDEDLEDEEEVIEEKEAAGSVEPDVEARDKRASSERGSPLCDEQLSSEPVLDAQLSTSTDVKDKDPDAALVESRKNSAETDEQVTSDIEADQAPPAVPAADQPGEGEDTPGSGTPPRRCSSPDLSASDTELPLLDQSPRKGSVDRTDDLIEKMTESISETEDERSYTPCLDENKSKDTSLETEKEKGIEGLDTEMISEDEGNGLFSDNERAPSEQSRGSPAKLPANENEEGEIIDKKKEARADDGKKKKKKESKKESKDKTKTKGKKGEVAFKKLSKSGKERNYRDKDKKRERRDSSDGERERAKQRRKERRKDLERYDVRTVVSDKRRRPKDAFGRDVSPRARSPSPSRPSRASRSPRPIRASRSPRLPRASRSPRLPRASRSPRLRASRSPRPTRASRSPRAPRGSRSPRLSRSPRVSRSPPRLTPVRRGRMSVSPRSSGRAASPPRVSRRRRRSTEREKRVESRKRRSVERSRKRRRSVSGSKSPRSKPTKRKKRIRSERSASRRRSPRRRSPRRRRGRRRSASRSPEPSPAGSGGVAPAAGSGGAGSIDSQLLSPRTPPPEPEPVRARRRRDPARHRRARDAPGPSKEVFTSGDNILVSVSFKEQERAEDDERRSRRRSRRRRKRRATAPDSDAAAPRPVAIIDLERSPFRELTPSPRNVIVLSDSEPGEKEAERAAGAGPPAPVEAVGPKTPPSPGRSAPEPAPEQGEAEEARGPNTPPEPPDSPDAYDPYEPTRSASGSPRSAPAASPARTCITLETAQKTNMSADDVMALLQSTRDVSPEPPPSETTAPPAPAPVETVTPAAAAAPGPLGALGAPATAAPAAPAPAPPVRIVLPSPTRSQPPKLFLAKPSPIKSDPIKPMQATKIQRPAALGPSTAAVAARRRDGPESDGDADSPYSPGSSDFGDLFEPPAGARGGFDALLERPRRKRPGAAAKVPVKLSRKKGTRRAAGSGDAVARLLIDLFVSPGKTQVGVKIDEDNLKILDDLPSSAVEMQVKSKVSIHAVYVCGRYYIVVLERGGWLCVCGESTAVCVMFQFLKKLNRQERVVEEVKLVLKPHYNKKHVTKDEYKDILRRAVPKICHNKTGEINPAKIQALVEAYVKKFRKKHKLGLV</sequence>
<keyword evidence="2 4" id="KW-0863">Zinc-finger</keyword>
<dbReference type="PROSITE" id="PS00518">
    <property type="entry name" value="ZF_RING_1"/>
    <property type="match status" value="1"/>
</dbReference>
<protein>
    <recommendedName>
        <fullName evidence="10">PHD and RING finger domain-containing protein 1</fullName>
    </recommendedName>
</protein>
<feature type="compositionally biased region" description="Low complexity" evidence="5">
    <location>
        <begin position="794"/>
        <end position="803"/>
    </location>
</feature>
<keyword evidence="1" id="KW-0479">Metal-binding</keyword>
<feature type="compositionally biased region" description="Low complexity" evidence="5">
    <location>
        <begin position="1346"/>
        <end position="1386"/>
    </location>
</feature>
<dbReference type="PROSITE" id="PS50089">
    <property type="entry name" value="ZF_RING_2"/>
    <property type="match status" value="1"/>
</dbReference>
<evidence type="ECO:0000256" key="4">
    <source>
        <dbReference type="PROSITE-ProRule" id="PRU00175"/>
    </source>
</evidence>
<dbReference type="InterPro" id="IPR047157">
    <property type="entry name" value="PHRF1/Atg35"/>
</dbReference>
<feature type="compositionally biased region" description="Basic residues" evidence="5">
    <location>
        <begin position="1469"/>
        <end position="1485"/>
    </location>
</feature>
<dbReference type="PROSITE" id="PS01359">
    <property type="entry name" value="ZF_PHD_1"/>
    <property type="match status" value="1"/>
</dbReference>
<dbReference type="Pfam" id="PF23030">
    <property type="entry name" value="SCAF11-like_C"/>
    <property type="match status" value="1"/>
</dbReference>
<feature type="region of interest" description="Disordered" evidence="5">
    <location>
        <begin position="1935"/>
        <end position="1957"/>
    </location>
</feature>
<feature type="region of interest" description="Disordered" evidence="5">
    <location>
        <begin position="531"/>
        <end position="843"/>
    </location>
</feature>
<dbReference type="Pfam" id="PF00628">
    <property type="entry name" value="PHD"/>
    <property type="match status" value="1"/>
</dbReference>
<feature type="compositionally biased region" description="Basic and acidic residues" evidence="5">
    <location>
        <begin position="1257"/>
        <end position="1307"/>
    </location>
</feature>
<feature type="compositionally biased region" description="Low complexity" evidence="5">
    <location>
        <begin position="1684"/>
        <end position="1698"/>
    </location>
</feature>
<feature type="compositionally biased region" description="Polar residues" evidence="5">
    <location>
        <begin position="607"/>
        <end position="616"/>
    </location>
</feature>
<feature type="compositionally biased region" description="Low complexity" evidence="5">
    <location>
        <begin position="308"/>
        <end position="326"/>
    </location>
</feature>
<feature type="compositionally biased region" description="Polar residues" evidence="5">
    <location>
        <begin position="713"/>
        <end position="737"/>
    </location>
</feature>
<evidence type="ECO:0008006" key="10">
    <source>
        <dbReference type="Google" id="ProtNLM"/>
    </source>
</evidence>
<feature type="compositionally biased region" description="Basic residues" evidence="5">
    <location>
        <begin position="1492"/>
        <end position="1530"/>
    </location>
</feature>
<organism evidence="8 9">
    <name type="scientific">Spodoptera exigua</name>
    <name type="common">Beet armyworm</name>
    <name type="synonym">Noctua fulgens</name>
    <dbReference type="NCBI Taxonomy" id="7107"/>
    <lineage>
        <taxon>Eukaryota</taxon>
        <taxon>Metazoa</taxon>
        <taxon>Ecdysozoa</taxon>
        <taxon>Arthropoda</taxon>
        <taxon>Hexapoda</taxon>
        <taxon>Insecta</taxon>
        <taxon>Pterygota</taxon>
        <taxon>Neoptera</taxon>
        <taxon>Endopterygota</taxon>
        <taxon>Lepidoptera</taxon>
        <taxon>Glossata</taxon>
        <taxon>Ditrysia</taxon>
        <taxon>Noctuoidea</taxon>
        <taxon>Noctuidae</taxon>
        <taxon>Amphipyrinae</taxon>
        <taxon>Spodoptera</taxon>
    </lineage>
</organism>
<feature type="compositionally biased region" description="Acidic residues" evidence="5">
    <location>
        <begin position="1007"/>
        <end position="1017"/>
    </location>
</feature>
<comment type="caution">
    <text evidence="8">The sequence shown here is derived from an EMBL/GenBank/DDBJ whole genome shotgun (WGS) entry which is preliminary data.</text>
</comment>
<proteinExistence type="predicted"/>
<feature type="compositionally biased region" description="Low complexity" evidence="5">
    <location>
        <begin position="1859"/>
        <end position="1870"/>
    </location>
</feature>
<feature type="region of interest" description="Disordered" evidence="5">
    <location>
        <begin position="857"/>
        <end position="989"/>
    </location>
</feature>
<feature type="compositionally biased region" description="Polar residues" evidence="5">
    <location>
        <begin position="289"/>
        <end position="302"/>
    </location>
</feature>
<dbReference type="SMART" id="SM00184">
    <property type="entry name" value="RING"/>
    <property type="match status" value="2"/>
</dbReference>
<evidence type="ECO:0000313" key="8">
    <source>
        <dbReference type="EMBL" id="KAH9645757.1"/>
    </source>
</evidence>
<feature type="compositionally biased region" description="Basic and acidic residues" evidence="5">
    <location>
        <begin position="531"/>
        <end position="556"/>
    </location>
</feature>
<feature type="compositionally biased region" description="Low complexity" evidence="5">
    <location>
        <begin position="1805"/>
        <end position="1832"/>
    </location>
</feature>
<feature type="compositionally biased region" description="Pro residues" evidence="5">
    <location>
        <begin position="1790"/>
        <end position="1804"/>
    </location>
</feature>
<feature type="region of interest" description="Disordered" evidence="5">
    <location>
        <begin position="1007"/>
        <end position="1919"/>
    </location>
</feature>
<feature type="domain" description="RING-type" evidence="7">
    <location>
        <begin position="118"/>
        <end position="159"/>
    </location>
</feature>
<reference evidence="8" key="1">
    <citation type="journal article" date="2021" name="G3 (Bethesda)">
        <title>Genome and transcriptome analysis of the beet armyworm Spodoptera exigua reveals targets for pest control. .</title>
        <authorList>
            <person name="Simon S."/>
            <person name="Breeschoten T."/>
            <person name="Jansen H.J."/>
            <person name="Dirks R.P."/>
            <person name="Schranz M.E."/>
            <person name="Ros V.I.D."/>
        </authorList>
    </citation>
    <scope>NUCLEOTIDE SEQUENCE</scope>
    <source>
        <strain evidence="8">TB_SE_WUR_2020</strain>
    </source>
</reference>
<feature type="compositionally biased region" description="Basic residues" evidence="5">
    <location>
        <begin position="1575"/>
        <end position="1587"/>
    </location>
</feature>
<dbReference type="InterPro" id="IPR013083">
    <property type="entry name" value="Znf_RING/FYVE/PHD"/>
</dbReference>
<feature type="compositionally biased region" description="Low complexity" evidence="5">
    <location>
        <begin position="1438"/>
        <end position="1453"/>
    </location>
</feature>
<evidence type="ECO:0000256" key="2">
    <source>
        <dbReference type="ARBA" id="ARBA00022771"/>
    </source>
</evidence>
<dbReference type="Gene3D" id="3.30.40.10">
    <property type="entry name" value="Zinc/RING finger domain, C3HC4 (zinc finger)"/>
    <property type="match status" value="2"/>
</dbReference>
<dbReference type="InterPro" id="IPR019786">
    <property type="entry name" value="Zinc_finger_PHD-type_CS"/>
</dbReference>
<feature type="compositionally biased region" description="Basic and acidic residues" evidence="5">
    <location>
        <begin position="1237"/>
        <end position="1250"/>
    </location>
</feature>
<evidence type="ECO:0000256" key="1">
    <source>
        <dbReference type="ARBA" id="ARBA00022723"/>
    </source>
</evidence>
<dbReference type="InterPro" id="IPR011011">
    <property type="entry name" value="Znf_FYVE_PHD"/>
</dbReference>
<feature type="compositionally biased region" description="Polar residues" evidence="5">
    <location>
        <begin position="884"/>
        <end position="897"/>
    </location>
</feature>
<feature type="compositionally biased region" description="Basic and acidic residues" evidence="5">
    <location>
        <begin position="1611"/>
        <end position="1622"/>
    </location>
</feature>
<evidence type="ECO:0000259" key="7">
    <source>
        <dbReference type="PROSITE" id="PS50089"/>
    </source>
</evidence>
<feature type="compositionally biased region" description="Basic and acidic residues" evidence="5">
    <location>
        <begin position="1029"/>
        <end position="1038"/>
    </location>
</feature>
<feature type="compositionally biased region" description="Low complexity" evidence="5">
    <location>
        <begin position="1734"/>
        <end position="1760"/>
    </location>
</feature>
<name>A0A922N1H4_SPOEX</name>
<feature type="compositionally biased region" description="Low complexity" evidence="5">
    <location>
        <begin position="1396"/>
        <end position="1431"/>
    </location>
</feature>
<feature type="compositionally biased region" description="Pro residues" evidence="5">
    <location>
        <begin position="678"/>
        <end position="688"/>
    </location>
</feature>
<dbReference type="PROSITE" id="PS50016">
    <property type="entry name" value="ZF_PHD_2"/>
    <property type="match status" value="1"/>
</dbReference>
<feature type="compositionally biased region" description="Low complexity" evidence="5">
    <location>
        <begin position="586"/>
        <end position="606"/>
    </location>
</feature>
<feature type="compositionally biased region" description="Polar residues" evidence="5">
    <location>
        <begin position="937"/>
        <end position="954"/>
    </location>
</feature>
<feature type="compositionally biased region" description="Acidic residues" evidence="5">
    <location>
        <begin position="783"/>
        <end position="793"/>
    </location>
</feature>
<dbReference type="SUPFAM" id="SSF57850">
    <property type="entry name" value="RING/U-box"/>
    <property type="match status" value="1"/>
</dbReference>
<evidence type="ECO:0000313" key="9">
    <source>
        <dbReference type="Proteomes" id="UP000814243"/>
    </source>
</evidence>
<keyword evidence="3" id="KW-0862">Zinc</keyword>
<dbReference type="SUPFAM" id="SSF57903">
    <property type="entry name" value="FYVE/PHD zinc finger"/>
    <property type="match status" value="1"/>
</dbReference>
<dbReference type="GO" id="GO:0008270">
    <property type="term" value="F:zinc ion binding"/>
    <property type="evidence" value="ECO:0007669"/>
    <property type="project" value="UniProtKB-KW"/>
</dbReference>
<feature type="compositionally biased region" description="Basic residues" evidence="5">
    <location>
        <begin position="1623"/>
        <end position="1635"/>
    </location>
</feature>
<feature type="compositionally biased region" description="Basic residues" evidence="5">
    <location>
        <begin position="327"/>
        <end position="347"/>
    </location>
</feature>
<feature type="compositionally biased region" description="Basic and acidic residues" evidence="5">
    <location>
        <begin position="1064"/>
        <end position="1082"/>
    </location>
</feature>
<evidence type="ECO:0000256" key="3">
    <source>
        <dbReference type="ARBA" id="ARBA00022833"/>
    </source>
</evidence>
<evidence type="ECO:0000259" key="6">
    <source>
        <dbReference type="PROSITE" id="PS50016"/>
    </source>
</evidence>
<feature type="compositionally biased region" description="Basic and acidic residues" evidence="5">
    <location>
        <begin position="1141"/>
        <end position="1158"/>
    </location>
</feature>
<dbReference type="PANTHER" id="PTHR12618:SF20">
    <property type="entry name" value="PHD AND RING FINGER DOMAIN-CONTAINING PROTEIN 1"/>
    <property type="match status" value="1"/>
</dbReference>
<dbReference type="InterPro" id="IPR019787">
    <property type="entry name" value="Znf_PHD-finger"/>
</dbReference>
<feature type="compositionally biased region" description="Basic and acidic residues" evidence="5">
    <location>
        <begin position="1175"/>
        <end position="1193"/>
    </location>
</feature>
<dbReference type="Pfam" id="PF13639">
    <property type="entry name" value="zf-RING_2"/>
    <property type="match status" value="1"/>
</dbReference>
<feature type="compositionally biased region" description="Polar residues" evidence="5">
    <location>
        <begin position="1764"/>
        <end position="1774"/>
    </location>
</feature>
<dbReference type="InterPro" id="IPR017907">
    <property type="entry name" value="Znf_RING_CS"/>
</dbReference>
<dbReference type="EMBL" id="JACEFF010000014">
    <property type="protein sequence ID" value="KAH9645757.1"/>
    <property type="molecule type" value="Genomic_DNA"/>
</dbReference>
<feature type="compositionally biased region" description="Acidic residues" evidence="5">
    <location>
        <begin position="1195"/>
        <end position="1205"/>
    </location>
</feature>
<dbReference type="InterPro" id="IPR057031">
    <property type="entry name" value="SFR19-like_C"/>
</dbReference>
<accession>A0A922N1H4</accession>
<feature type="compositionally biased region" description="Basic and acidic residues" evidence="5">
    <location>
        <begin position="1316"/>
        <end position="1345"/>
    </location>
</feature>
<feature type="domain" description="PHD-type" evidence="6">
    <location>
        <begin position="198"/>
        <end position="248"/>
    </location>
</feature>
<evidence type="ECO:0000256" key="5">
    <source>
        <dbReference type="SAM" id="MobiDB-lite"/>
    </source>
</evidence>
<dbReference type="Proteomes" id="UP000814243">
    <property type="component" value="Unassembled WGS sequence"/>
</dbReference>
<feature type="compositionally biased region" description="Acidic residues" evidence="5">
    <location>
        <begin position="916"/>
        <end position="933"/>
    </location>
</feature>
<dbReference type="CDD" id="cd15536">
    <property type="entry name" value="PHD_PHRF1"/>
    <property type="match status" value="1"/>
</dbReference>
<feature type="compositionally biased region" description="Basic and acidic residues" evidence="5">
    <location>
        <begin position="961"/>
        <end position="975"/>
    </location>
</feature>
<dbReference type="InterPro" id="IPR001841">
    <property type="entry name" value="Znf_RING"/>
</dbReference>
<feature type="compositionally biased region" description="Pro residues" evidence="5">
    <location>
        <begin position="804"/>
        <end position="813"/>
    </location>
</feature>
<feature type="region of interest" description="Disordered" evidence="5">
    <location>
        <begin position="270"/>
        <end position="347"/>
    </location>
</feature>
<dbReference type="CDD" id="cd16635">
    <property type="entry name" value="mRING-HC-C3HC3D_PHRF1"/>
    <property type="match status" value="1"/>
</dbReference>
<feature type="region of interest" description="Disordered" evidence="5">
    <location>
        <begin position="367"/>
        <end position="388"/>
    </location>
</feature>